<proteinExistence type="predicted"/>
<reference evidence="1 2" key="1">
    <citation type="submission" date="2017-09" db="EMBL/GenBank/DDBJ databases">
        <title>Phase variable restriction modification systems are present in the genome sequences of periodontal pathogens Prevotella intermedia, Tannerella forsythia and Porphyromonas gingivalis.</title>
        <authorList>
            <person name="Haigh R.D."/>
            <person name="Crawford L."/>
            <person name="Ralph J."/>
            <person name="Wanford J."/>
            <person name="Vartoukian S.R."/>
            <person name="Hijazib K."/>
            <person name="Wade W."/>
            <person name="Oggioni M.R."/>
        </authorList>
    </citation>
    <scope>NUCLEOTIDE SEQUENCE [LARGE SCALE GENOMIC DNA]</scope>
    <source>
        <strain evidence="1 2">WW2834</strain>
    </source>
</reference>
<evidence type="ECO:0000313" key="1">
    <source>
        <dbReference type="EMBL" id="PDP60622.1"/>
    </source>
</evidence>
<gene>
    <name evidence="1" type="ORF">CLI71_04845</name>
</gene>
<name>A0A2A6EFD5_PREIN</name>
<evidence type="ECO:0008006" key="3">
    <source>
        <dbReference type="Google" id="ProtNLM"/>
    </source>
</evidence>
<organism evidence="1 2">
    <name type="scientific">Prevotella intermedia</name>
    <dbReference type="NCBI Taxonomy" id="28131"/>
    <lineage>
        <taxon>Bacteria</taxon>
        <taxon>Pseudomonadati</taxon>
        <taxon>Bacteroidota</taxon>
        <taxon>Bacteroidia</taxon>
        <taxon>Bacteroidales</taxon>
        <taxon>Prevotellaceae</taxon>
        <taxon>Prevotella</taxon>
    </lineage>
</organism>
<dbReference type="RefSeq" id="WP_097549920.1">
    <property type="nucleotide sequence ID" value="NZ_NSLY01000009.1"/>
</dbReference>
<dbReference type="EMBL" id="NSLY01000009">
    <property type="protein sequence ID" value="PDP60622.1"/>
    <property type="molecule type" value="Genomic_DNA"/>
</dbReference>
<protein>
    <recommendedName>
        <fullName evidence="3">DUF4365 domain-containing protein</fullName>
    </recommendedName>
</protein>
<dbReference type="AlphaFoldDB" id="A0A2A6EFD5"/>
<dbReference type="Proteomes" id="UP000219058">
    <property type="component" value="Unassembled WGS sequence"/>
</dbReference>
<sequence>MAGNSKWIEGEAVDFIKTEIRKSKRMFPYIDDDDKTPSWDGNIFLYSDSSGEKSNLLGKIPIQVKGHKVTSFPHGKMKYRAEVADLRNYYNDKGILYFVVCLRELEEGGFERQGYYACLPIVKLKELLDKGKNQTTTTIELFPMPDKTKELESSLFAFYDDLGKQVGVRYAKKLPSIHDLADEYSGQQFEFTAMVEKKKNPWNQITSSYRYLYVKTANGLLPFKEGPCKLAFMTDRIASIKIGEHVYYETTKVKHQSGKTSIIIGDSMEIFLDEEGCIGKIQINMTQSFRHRLVDLEFILDAYRAKYFFFNETKIDFVLPNDVIKEKEKNEHLEVLRKIKNLFDYLHIRQDFLLNKLKAKDWDLLELLHSCLLYHKPYITRKKMDIVCQAKIQDICILLLATEIQKKIGKHSYILNDFFEETAVFACETNNGDSYPASVFVAMTAERYSTCSNINWERQIPSYKKMIRDNPETFNLANIDVLRILKAYDKTKNKELISRAEDLQSWLMKEKNCNLPYDLMAINKYQIIKRSREFTEKEQLEIRDIINQTEDESFRFACYLLLGEKIAAKYHYAKVDEQTKVDMKNWPIMRFAKDLNLEI</sequence>
<comment type="caution">
    <text evidence="1">The sequence shown here is derived from an EMBL/GenBank/DDBJ whole genome shotgun (WGS) entry which is preliminary data.</text>
</comment>
<accession>A0A2A6EFD5</accession>
<evidence type="ECO:0000313" key="2">
    <source>
        <dbReference type="Proteomes" id="UP000219058"/>
    </source>
</evidence>